<keyword evidence="5" id="KW-0521">NADP</keyword>
<dbReference type="OrthoDB" id="9804592at2"/>
<dbReference type="GO" id="GO:0005886">
    <property type="term" value="C:plasma membrane"/>
    <property type="evidence" value="ECO:0007669"/>
    <property type="project" value="TreeGrafter"/>
</dbReference>
<dbReference type="GO" id="GO:0008750">
    <property type="term" value="F:proton-translocating NAD(P)+ transhydrogenase activity"/>
    <property type="evidence" value="ECO:0007669"/>
    <property type="project" value="UniProtKB-EC"/>
</dbReference>
<dbReference type="SUPFAM" id="SSF51735">
    <property type="entry name" value="NAD(P)-binding Rossmann-fold domains"/>
    <property type="match status" value="1"/>
</dbReference>
<dbReference type="InterPro" id="IPR007886">
    <property type="entry name" value="AlaDH/PNT_N"/>
</dbReference>
<evidence type="ECO:0000256" key="1">
    <source>
        <dbReference type="ARBA" id="ARBA00003943"/>
    </source>
</evidence>
<sequence length="413" mass="43469" precursor="true">MIIAVVRENFPGEKRVALIPASLGPLRKLDAQILVETGAGVAAGFPDADYEAAGAQIVASRADAFTQADIVCQVRSLGSNPEEGRVDLELVKSGQIVIGGCDPLGNPAAIQEMASKGAIQFALELIPRITRAQSMDILSSQATIAGYRAVLIAATELHKIFPLLMTAAGTLSPAKVFVIGAGVAGLQAIATAKRLGAVVLGYDVRKEAQEQVESLGAKAVDFELESSGAQDKGGYAKDLGEEFYTKQRQFMADTVKECDVIITTAAIPGKKSPLLVTAEAVAGMRPGSVLIDLAAERGGNIEPSEADVRVEKDGILILGPTNLAAEVPQHASQMFSGNVTKFLLNLVKKGEKELTIDPEDEIVAETLVARDGEVVHNRIREMLGMPPIVPPEPNEKIPLEDDEPAPPAEGNAS</sequence>
<gene>
    <name evidence="12" type="primary">pntAA</name>
    <name evidence="12" type="ORF">Enr8_42670</name>
</gene>
<dbReference type="InterPro" id="IPR036291">
    <property type="entry name" value="NAD(P)-bd_dom_sf"/>
</dbReference>
<name>A0A5C5UZ24_9BACT</name>
<evidence type="ECO:0000256" key="7">
    <source>
        <dbReference type="ARBA" id="ARBA00023027"/>
    </source>
</evidence>
<dbReference type="Pfam" id="PF01262">
    <property type="entry name" value="AlaDh_PNT_C"/>
    <property type="match status" value="1"/>
</dbReference>
<accession>A0A5C5UZ24</accession>
<organism evidence="12 13">
    <name type="scientific">Blastopirellula retiformator</name>
    <dbReference type="NCBI Taxonomy" id="2527970"/>
    <lineage>
        <taxon>Bacteria</taxon>
        <taxon>Pseudomonadati</taxon>
        <taxon>Planctomycetota</taxon>
        <taxon>Planctomycetia</taxon>
        <taxon>Pirellulales</taxon>
        <taxon>Pirellulaceae</taxon>
        <taxon>Blastopirellula</taxon>
    </lineage>
</organism>
<evidence type="ECO:0000256" key="6">
    <source>
        <dbReference type="ARBA" id="ARBA00022967"/>
    </source>
</evidence>
<evidence type="ECO:0000313" key="13">
    <source>
        <dbReference type="Proteomes" id="UP000318878"/>
    </source>
</evidence>
<dbReference type="SMART" id="SM01002">
    <property type="entry name" value="AlaDh_PNT_C"/>
    <property type="match status" value="1"/>
</dbReference>
<evidence type="ECO:0000256" key="5">
    <source>
        <dbReference type="ARBA" id="ARBA00022857"/>
    </source>
</evidence>
<dbReference type="RefSeq" id="WP_146435439.1">
    <property type="nucleotide sequence ID" value="NZ_SJPF01000005.1"/>
</dbReference>
<dbReference type="SMART" id="SM01003">
    <property type="entry name" value="AlaDh_PNT_N"/>
    <property type="match status" value="1"/>
</dbReference>
<keyword evidence="6" id="KW-1278">Translocase</keyword>
<dbReference type="PANTHER" id="PTHR10160:SF19">
    <property type="entry name" value="PROTON-TRANSLOCATING NAD(P)(+) TRANSHYDROGENASE"/>
    <property type="match status" value="1"/>
</dbReference>
<dbReference type="Pfam" id="PF05222">
    <property type="entry name" value="AlaDh_PNT_N"/>
    <property type="match status" value="1"/>
</dbReference>
<feature type="domain" description="Alanine dehydrogenase/pyridine nucleotide transhydrogenase NAD(H)-binding" evidence="10">
    <location>
        <begin position="154"/>
        <end position="319"/>
    </location>
</feature>
<dbReference type="EC" id="7.1.1.1" evidence="3"/>
<comment type="similarity">
    <text evidence="2">Belongs to the AlaDH/PNT family.</text>
</comment>
<dbReference type="EMBL" id="SJPF01000005">
    <property type="protein sequence ID" value="TWT30742.1"/>
    <property type="molecule type" value="Genomic_DNA"/>
</dbReference>
<evidence type="ECO:0000313" key="12">
    <source>
        <dbReference type="EMBL" id="TWT30742.1"/>
    </source>
</evidence>
<keyword evidence="13" id="KW-1185">Reference proteome</keyword>
<comment type="catalytic activity">
    <reaction evidence="8">
        <text>NAD(+) + NADPH + H(+)(in) = NADH + NADP(+) + H(+)(out)</text>
        <dbReference type="Rhea" id="RHEA:47992"/>
        <dbReference type="ChEBI" id="CHEBI:15378"/>
        <dbReference type="ChEBI" id="CHEBI:57540"/>
        <dbReference type="ChEBI" id="CHEBI:57783"/>
        <dbReference type="ChEBI" id="CHEBI:57945"/>
        <dbReference type="ChEBI" id="CHEBI:58349"/>
        <dbReference type="EC" id="7.1.1.1"/>
    </reaction>
</comment>
<proteinExistence type="inferred from homology"/>
<dbReference type="GO" id="GO:0016491">
    <property type="term" value="F:oxidoreductase activity"/>
    <property type="evidence" value="ECO:0007669"/>
    <property type="project" value="UniProtKB-KW"/>
</dbReference>
<dbReference type="CDD" id="cd05304">
    <property type="entry name" value="Rubrum_tdh"/>
    <property type="match status" value="1"/>
</dbReference>
<keyword evidence="4" id="KW-0547">Nucleotide-binding</keyword>
<evidence type="ECO:0000259" key="11">
    <source>
        <dbReference type="SMART" id="SM01003"/>
    </source>
</evidence>
<feature type="region of interest" description="Disordered" evidence="9">
    <location>
        <begin position="385"/>
        <end position="413"/>
    </location>
</feature>
<evidence type="ECO:0000256" key="9">
    <source>
        <dbReference type="SAM" id="MobiDB-lite"/>
    </source>
</evidence>
<evidence type="ECO:0000256" key="4">
    <source>
        <dbReference type="ARBA" id="ARBA00022741"/>
    </source>
</evidence>
<feature type="domain" description="Alanine dehydrogenase/pyridine nucleotide transhydrogenase N-terminal" evidence="11">
    <location>
        <begin position="4"/>
        <end position="145"/>
    </location>
</feature>
<comment type="function">
    <text evidence="1">The transhydrogenation between NADH and NADP is coupled to respiration and ATP hydrolysis and functions as a proton pump across the membrane.</text>
</comment>
<dbReference type="GO" id="GO:0006740">
    <property type="term" value="P:NADPH regeneration"/>
    <property type="evidence" value="ECO:0007669"/>
    <property type="project" value="TreeGrafter"/>
</dbReference>
<dbReference type="Gene3D" id="3.40.50.720">
    <property type="entry name" value="NAD(P)-binding Rossmann-like Domain"/>
    <property type="match status" value="2"/>
</dbReference>
<evidence type="ECO:0000256" key="3">
    <source>
        <dbReference type="ARBA" id="ARBA00012943"/>
    </source>
</evidence>
<dbReference type="AlphaFoldDB" id="A0A5C5UZ24"/>
<comment type="caution">
    <text evidence="12">The sequence shown here is derived from an EMBL/GenBank/DDBJ whole genome shotgun (WGS) entry which is preliminary data.</text>
</comment>
<keyword evidence="7" id="KW-0520">NAD</keyword>
<dbReference type="InterPro" id="IPR008143">
    <property type="entry name" value="Ala_DH/PNT_CS2"/>
</dbReference>
<evidence type="ECO:0000256" key="8">
    <source>
        <dbReference type="ARBA" id="ARBA00048202"/>
    </source>
</evidence>
<keyword evidence="12" id="KW-0560">Oxidoreductase</keyword>
<dbReference type="InterPro" id="IPR007698">
    <property type="entry name" value="AlaDH/PNT_NAD(H)-bd"/>
</dbReference>
<reference evidence="12 13" key="1">
    <citation type="submission" date="2019-02" db="EMBL/GenBank/DDBJ databases">
        <title>Deep-cultivation of Planctomycetes and their phenomic and genomic characterization uncovers novel biology.</title>
        <authorList>
            <person name="Wiegand S."/>
            <person name="Jogler M."/>
            <person name="Boedeker C."/>
            <person name="Pinto D."/>
            <person name="Vollmers J."/>
            <person name="Rivas-Marin E."/>
            <person name="Kohn T."/>
            <person name="Peeters S.H."/>
            <person name="Heuer A."/>
            <person name="Rast P."/>
            <person name="Oberbeckmann S."/>
            <person name="Bunk B."/>
            <person name="Jeske O."/>
            <person name="Meyerdierks A."/>
            <person name="Storesund J.E."/>
            <person name="Kallscheuer N."/>
            <person name="Luecker S."/>
            <person name="Lage O.M."/>
            <person name="Pohl T."/>
            <person name="Merkel B.J."/>
            <person name="Hornburger P."/>
            <person name="Mueller R.-W."/>
            <person name="Bruemmer F."/>
            <person name="Labrenz M."/>
            <person name="Spormann A.M."/>
            <person name="Op Den Camp H."/>
            <person name="Overmann J."/>
            <person name="Amann R."/>
            <person name="Jetten M.S.M."/>
            <person name="Mascher T."/>
            <person name="Medema M.H."/>
            <person name="Devos D.P."/>
            <person name="Kaster A.-K."/>
            <person name="Ovreas L."/>
            <person name="Rohde M."/>
            <person name="Galperin M.Y."/>
            <person name="Jogler C."/>
        </authorList>
    </citation>
    <scope>NUCLEOTIDE SEQUENCE [LARGE SCALE GENOMIC DNA]</scope>
    <source>
        <strain evidence="12 13">Enr8</strain>
    </source>
</reference>
<evidence type="ECO:0000256" key="2">
    <source>
        <dbReference type="ARBA" id="ARBA00005689"/>
    </source>
</evidence>
<evidence type="ECO:0000259" key="10">
    <source>
        <dbReference type="SMART" id="SM01002"/>
    </source>
</evidence>
<dbReference type="SUPFAM" id="SSF52283">
    <property type="entry name" value="Formate/glycerate dehydrogenase catalytic domain-like"/>
    <property type="match status" value="1"/>
</dbReference>
<dbReference type="Proteomes" id="UP000318878">
    <property type="component" value="Unassembled WGS sequence"/>
</dbReference>
<protein>
    <recommendedName>
        <fullName evidence="3">proton-translocating NAD(P)(+) transhydrogenase</fullName>
        <ecNumber evidence="3">7.1.1.1</ecNumber>
    </recommendedName>
</protein>
<dbReference type="PROSITE" id="PS00837">
    <property type="entry name" value="ALADH_PNT_2"/>
    <property type="match status" value="1"/>
</dbReference>
<dbReference type="GO" id="GO:0050661">
    <property type="term" value="F:NADP binding"/>
    <property type="evidence" value="ECO:0007669"/>
    <property type="project" value="TreeGrafter"/>
</dbReference>
<dbReference type="PANTHER" id="PTHR10160">
    <property type="entry name" value="NAD(P) TRANSHYDROGENASE"/>
    <property type="match status" value="1"/>
</dbReference>